<comment type="caution">
    <text evidence="2">The sequence shown here is derived from an EMBL/GenBank/DDBJ whole genome shotgun (WGS) entry which is preliminary data.</text>
</comment>
<reference evidence="3" key="1">
    <citation type="submission" date="2017-09" db="EMBL/GenBank/DDBJ databases">
        <title>Depth-based differentiation of microbial function through sediment-hosted aquifers and enrichment of novel symbionts in the deep terrestrial subsurface.</title>
        <authorList>
            <person name="Probst A.J."/>
            <person name="Ladd B."/>
            <person name="Jarett J.K."/>
            <person name="Geller-Mcgrath D.E."/>
            <person name="Sieber C.M.K."/>
            <person name="Emerson J.B."/>
            <person name="Anantharaman K."/>
            <person name="Thomas B.C."/>
            <person name="Malmstrom R."/>
            <person name="Stieglmeier M."/>
            <person name="Klingl A."/>
            <person name="Woyke T."/>
            <person name="Ryan C.M."/>
            <person name="Banfield J.F."/>
        </authorList>
    </citation>
    <scope>NUCLEOTIDE SEQUENCE [LARGE SCALE GENOMIC DNA]</scope>
</reference>
<dbReference type="Pfam" id="PF06182">
    <property type="entry name" value="ABC2_membrane_6"/>
    <property type="match status" value="1"/>
</dbReference>
<protein>
    <recommendedName>
        <fullName evidence="4">ABC transporter permease</fullName>
    </recommendedName>
</protein>
<dbReference type="Proteomes" id="UP000229816">
    <property type="component" value="Unassembled WGS sequence"/>
</dbReference>
<dbReference type="EMBL" id="PFSF01000025">
    <property type="protein sequence ID" value="PJC28239.1"/>
    <property type="molecule type" value="Genomic_DNA"/>
</dbReference>
<gene>
    <name evidence="2" type="ORF">CO054_01200</name>
</gene>
<feature type="transmembrane region" description="Helical" evidence="1">
    <location>
        <begin position="142"/>
        <end position="169"/>
    </location>
</feature>
<dbReference type="PANTHER" id="PTHR36832">
    <property type="entry name" value="SLR1174 PROTEIN-RELATED"/>
    <property type="match status" value="1"/>
</dbReference>
<keyword evidence="1" id="KW-1133">Transmembrane helix</keyword>
<dbReference type="PANTHER" id="PTHR36832:SF1">
    <property type="entry name" value="SLR1174 PROTEIN"/>
    <property type="match status" value="1"/>
</dbReference>
<feature type="transmembrane region" description="Helical" evidence="1">
    <location>
        <begin position="112"/>
        <end position="135"/>
    </location>
</feature>
<evidence type="ECO:0000256" key="1">
    <source>
        <dbReference type="SAM" id="Phobius"/>
    </source>
</evidence>
<sequence length="265" mass="31351">MGKYLLLGKLTFEEYFVYRLNFVLWRFRSLVFFLTLFFFWLAIYGSRESFLGYQKAQMLAYVVGIAFLRSIVLGSRSADLAGQVRSGELTKLFLQPIKTIGFWFTRDIVDKFLNLLFTILEITVVLLIFKFPLWFPQKPESYLFFFILAILALFLYFFLSFSLSVVAFWTEEIWATRWLFGVIFLEFFAGAFFPIDVLPGWLTKIIYLTPFPYLVFFPLKIWLEQLSTVMILKAILICFGWLVFFYWLAHFLWQKGAKNYGAYGG</sequence>
<proteinExistence type="predicted"/>
<feature type="transmembrane region" description="Helical" evidence="1">
    <location>
        <begin position="205"/>
        <end position="223"/>
    </location>
</feature>
<evidence type="ECO:0000313" key="2">
    <source>
        <dbReference type="EMBL" id="PJC28239.1"/>
    </source>
</evidence>
<dbReference type="InterPro" id="IPR010390">
    <property type="entry name" value="ABC-2_transporter-like"/>
</dbReference>
<feature type="transmembrane region" description="Helical" evidence="1">
    <location>
        <begin position="25"/>
        <end position="46"/>
    </location>
</feature>
<name>A0A2M8ET00_9BACT</name>
<keyword evidence="1" id="KW-0472">Membrane</keyword>
<dbReference type="AlphaFoldDB" id="A0A2M8ET00"/>
<organism evidence="2 3">
    <name type="scientific">Candidatus Shapirobacteria bacterium CG_4_9_14_0_2_um_filter_39_11</name>
    <dbReference type="NCBI Taxonomy" id="1974478"/>
    <lineage>
        <taxon>Bacteria</taxon>
        <taxon>Candidatus Shapironibacteriota</taxon>
    </lineage>
</organism>
<evidence type="ECO:0008006" key="4">
    <source>
        <dbReference type="Google" id="ProtNLM"/>
    </source>
</evidence>
<evidence type="ECO:0000313" key="3">
    <source>
        <dbReference type="Proteomes" id="UP000229816"/>
    </source>
</evidence>
<feature type="transmembrane region" description="Helical" evidence="1">
    <location>
        <begin position="175"/>
        <end position="193"/>
    </location>
</feature>
<accession>A0A2M8ET00</accession>
<feature type="transmembrane region" description="Helical" evidence="1">
    <location>
        <begin position="58"/>
        <end position="78"/>
    </location>
</feature>
<keyword evidence="1" id="KW-0812">Transmembrane</keyword>
<feature type="transmembrane region" description="Helical" evidence="1">
    <location>
        <begin position="229"/>
        <end position="249"/>
    </location>
</feature>